<dbReference type="Gene3D" id="3.40.50.300">
    <property type="entry name" value="P-loop containing nucleotide triphosphate hydrolases"/>
    <property type="match status" value="1"/>
</dbReference>
<organism evidence="1 2">
    <name type="scientific">Syntrophobotulus glycolicus (strain DSM 8271 / FlGlyR)</name>
    <dbReference type="NCBI Taxonomy" id="645991"/>
    <lineage>
        <taxon>Bacteria</taxon>
        <taxon>Bacillati</taxon>
        <taxon>Bacillota</taxon>
        <taxon>Clostridia</taxon>
        <taxon>Eubacteriales</taxon>
        <taxon>Desulfitobacteriaceae</taxon>
        <taxon>Syntrophobotulus</taxon>
    </lineage>
</organism>
<dbReference type="EMBL" id="CP002547">
    <property type="protein sequence ID" value="ADY56023.1"/>
    <property type="molecule type" value="Genomic_DNA"/>
</dbReference>
<protein>
    <submittedName>
        <fullName evidence="1">Uncharacterized protein</fullName>
    </submittedName>
</protein>
<dbReference type="PANTHER" id="PTHR42935:SF1">
    <property type="entry name" value="SLR0930 PROTEIN"/>
    <property type="match status" value="1"/>
</dbReference>
<evidence type="ECO:0000313" key="1">
    <source>
        <dbReference type="EMBL" id="ADY56023.1"/>
    </source>
</evidence>
<dbReference type="InterPro" id="IPR027417">
    <property type="entry name" value="P-loop_NTPase"/>
</dbReference>
<dbReference type="OrthoDB" id="9812140at2"/>
<evidence type="ECO:0000313" key="2">
    <source>
        <dbReference type="Proteomes" id="UP000007488"/>
    </source>
</evidence>
<reference evidence="1 2" key="1">
    <citation type="journal article" date="2011" name="Stand. Genomic Sci.">
        <title>Complete genome sequence of Syntrophobotulus glycolicus type strain (FlGlyR).</title>
        <authorList>
            <person name="Han C."/>
            <person name="Mwirichia R."/>
            <person name="Chertkov O."/>
            <person name="Held B."/>
            <person name="Lapidus A."/>
            <person name="Nolan M."/>
            <person name="Lucas S."/>
            <person name="Hammon N."/>
            <person name="Deshpande S."/>
            <person name="Cheng J.F."/>
            <person name="Tapia R."/>
            <person name="Goodwin L."/>
            <person name="Pitluck S."/>
            <person name="Huntemann M."/>
            <person name="Liolios K."/>
            <person name="Ivanova N."/>
            <person name="Pagani I."/>
            <person name="Mavromatis K."/>
            <person name="Ovchinikova G."/>
            <person name="Pati A."/>
            <person name="Chen A."/>
            <person name="Palaniappan K."/>
            <person name="Land M."/>
            <person name="Hauser L."/>
            <person name="Brambilla E.M."/>
            <person name="Rohde M."/>
            <person name="Spring S."/>
            <person name="Sikorski J."/>
            <person name="Goker M."/>
            <person name="Woyke T."/>
            <person name="Bristow J."/>
            <person name="Eisen J.A."/>
            <person name="Markowitz V."/>
            <person name="Hugenholtz P."/>
            <person name="Kyrpides N.C."/>
            <person name="Klenk H.P."/>
            <person name="Detter J.C."/>
        </authorList>
    </citation>
    <scope>NUCLEOTIDE SEQUENCE [LARGE SCALE GENOMIC DNA]</scope>
    <source>
        <strain evidence="2">DSM 8271 / FlGlyR</strain>
    </source>
</reference>
<proteinExistence type="predicted"/>
<dbReference type="RefSeq" id="WP_013624891.1">
    <property type="nucleotide sequence ID" value="NC_015172.1"/>
</dbReference>
<dbReference type="Proteomes" id="UP000007488">
    <property type="component" value="Chromosome"/>
</dbReference>
<dbReference type="STRING" id="645991.Sgly_1726"/>
<gene>
    <name evidence="1" type="ordered locus">Sgly_1726</name>
</gene>
<accession>F0SYY6</accession>
<dbReference type="CDD" id="cd00009">
    <property type="entry name" value="AAA"/>
    <property type="match status" value="1"/>
</dbReference>
<dbReference type="InterPro" id="IPR008533">
    <property type="entry name" value="DUF815"/>
</dbReference>
<dbReference type="HOGENOM" id="CLU_039512_1_1_9"/>
<dbReference type="KEGG" id="sgy:Sgly_1726"/>
<sequence length="471" mass="54326">MLMNVIHHLGASTQFTDRYKRLELSMNSLTVFMDIAKDPVVKKFKRLLHSLARKKPDQEEILLSYFAFLNSLAENSWRDYLVETLLRTANFFAEAVAEKDVTKISLSLQTKAGRDMEIIQEAAGLSSQEIIEYVKASLAEQFSDRQNQIFEGHIYPENWPVWDNAINCDFQEQSKEAPAMRWLNKEKAALKREFLGASRWSSILDKLAAYYAKVGWGIFSKYMVFHFNEQTAGKLEGIAKPDPVILNQLIAQEREQKIILDNTEYFLRGYRANNIILYGNRGTGKSSLVKALQNEYPDRKLRIVQLKKNQIGYFPEFVQLLAGFPYKFIVFIDDLSFDNLEQDYKNLKSLLEGGVEARPDNVLIYATSNRRHLVRETFDERSGDEVHVQDNIEEKLSLADRFGITVTFLSPDQSSYLRIVEGLAEQEGISIPKEALRQKALQWVMMHNGRSGRTARQFLDHLQGELDIKKE</sequence>
<dbReference type="PANTHER" id="PTHR42935">
    <property type="entry name" value="SLR0930 PROTEIN"/>
    <property type="match status" value="1"/>
</dbReference>
<dbReference type="eggNOG" id="COG2607">
    <property type="taxonomic scope" value="Bacteria"/>
</dbReference>
<dbReference type="SUPFAM" id="SSF52540">
    <property type="entry name" value="P-loop containing nucleoside triphosphate hydrolases"/>
    <property type="match status" value="1"/>
</dbReference>
<keyword evidence="2" id="KW-1185">Reference proteome</keyword>
<reference evidence="2" key="2">
    <citation type="submission" date="2011-02" db="EMBL/GenBank/DDBJ databases">
        <title>The complete genome of Syntrophobotulus glycolicus DSM 8271.</title>
        <authorList>
            <person name="Lucas S."/>
            <person name="Copeland A."/>
            <person name="Lapidus A."/>
            <person name="Bruce D."/>
            <person name="Goodwin L."/>
            <person name="Pitluck S."/>
            <person name="Kyrpides N."/>
            <person name="Mavromatis K."/>
            <person name="Pagani I."/>
            <person name="Ivanova N."/>
            <person name="Mikhailova N."/>
            <person name="Chertkov O."/>
            <person name="Held B."/>
            <person name="Detter J.C."/>
            <person name="Tapia R."/>
            <person name="Han C."/>
            <person name="Land M."/>
            <person name="Hauser L."/>
            <person name="Markowitz V."/>
            <person name="Cheng J.-F."/>
            <person name="Hugenholtz P."/>
            <person name="Woyke T."/>
            <person name="Wu D."/>
            <person name="Spring S."/>
            <person name="Schroeder M."/>
            <person name="Brambilla E."/>
            <person name="Klenk H.-P."/>
            <person name="Eisen J.A."/>
        </authorList>
    </citation>
    <scope>NUCLEOTIDE SEQUENCE [LARGE SCALE GENOMIC DNA]</scope>
    <source>
        <strain evidence="2">DSM 8271 / FlGlyR</strain>
    </source>
</reference>
<dbReference type="Pfam" id="PF05673">
    <property type="entry name" value="DUF815"/>
    <property type="match status" value="1"/>
</dbReference>
<dbReference type="AlphaFoldDB" id="F0SYY6"/>
<name>F0SYY6_SYNGF</name>